<name>A0A1G1ZL76_9BACT</name>
<dbReference type="Proteomes" id="UP000177942">
    <property type="component" value="Unassembled WGS sequence"/>
</dbReference>
<sequence length="72" mass="8379">MNIESPKSPESELPTYEKLSEEQKELLKSQFGCEDAETFEAVMKGEFSIAEEEFSFTAEEMKDYIKQMLENE</sequence>
<comment type="caution">
    <text evidence="2">The sequence shown here is derived from an EMBL/GenBank/DDBJ whole genome shotgun (WGS) entry which is preliminary data.</text>
</comment>
<dbReference type="STRING" id="1798407.A3A16_01840"/>
<dbReference type="AlphaFoldDB" id="A0A1G1ZL76"/>
<protein>
    <submittedName>
        <fullName evidence="2">Uncharacterized protein</fullName>
    </submittedName>
</protein>
<gene>
    <name evidence="2" type="ORF">A3A16_01840</name>
</gene>
<evidence type="ECO:0000256" key="1">
    <source>
        <dbReference type="SAM" id="MobiDB-lite"/>
    </source>
</evidence>
<feature type="region of interest" description="Disordered" evidence="1">
    <location>
        <begin position="1"/>
        <end position="20"/>
    </location>
</feature>
<reference evidence="2 3" key="1">
    <citation type="journal article" date="2016" name="Nat. Commun.">
        <title>Thousands of microbial genomes shed light on interconnected biogeochemical processes in an aquifer system.</title>
        <authorList>
            <person name="Anantharaman K."/>
            <person name="Brown C.T."/>
            <person name="Hug L.A."/>
            <person name="Sharon I."/>
            <person name="Castelle C.J."/>
            <person name="Probst A.J."/>
            <person name="Thomas B.C."/>
            <person name="Singh A."/>
            <person name="Wilkins M.J."/>
            <person name="Karaoz U."/>
            <person name="Brodie E.L."/>
            <person name="Williams K.H."/>
            <person name="Hubbard S.S."/>
            <person name="Banfield J.F."/>
        </authorList>
    </citation>
    <scope>NUCLEOTIDE SEQUENCE [LARGE SCALE GENOMIC DNA]</scope>
</reference>
<accession>A0A1G1ZL76</accession>
<evidence type="ECO:0000313" key="3">
    <source>
        <dbReference type="Proteomes" id="UP000177942"/>
    </source>
</evidence>
<evidence type="ECO:0000313" key="2">
    <source>
        <dbReference type="EMBL" id="OGY65304.1"/>
    </source>
</evidence>
<organism evidence="2 3">
    <name type="scientific">Candidatus Harrisonbacteria bacterium RIFCSPLOWO2_01_FULL_44_18</name>
    <dbReference type="NCBI Taxonomy" id="1798407"/>
    <lineage>
        <taxon>Bacteria</taxon>
        <taxon>Candidatus Harrisoniibacteriota</taxon>
    </lineage>
</organism>
<proteinExistence type="predicted"/>
<dbReference type="EMBL" id="MHJJ01000012">
    <property type="protein sequence ID" value="OGY65304.1"/>
    <property type="molecule type" value="Genomic_DNA"/>
</dbReference>